<dbReference type="Gene3D" id="3.90.640.10">
    <property type="entry name" value="Actin, Chain A, domain 4"/>
    <property type="match status" value="1"/>
</dbReference>
<feature type="region of interest" description="Disordered" evidence="14">
    <location>
        <begin position="250"/>
        <end position="297"/>
    </location>
</feature>
<dbReference type="GO" id="GO:0004930">
    <property type="term" value="F:G protein-coupled receptor activity"/>
    <property type="evidence" value="ECO:0007669"/>
    <property type="project" value="InterPro"/>
</dbReference>
<evidence type="ECO:0000313" key="16">
    <source>
        <dbReference type="EMBL" id="KAJ3178590.1"/>
    </source>
</evidence>
<reference evidence="16" key="1">
    <citation type="submission" date="2020-05" db="EMBL/GenBank/DDBJ databases">
        <title>Phylogenomic resolution of chytrid fungi.</title>
        <authorList>
            <person name="Stajich J.E."/>
            <person name="Amses K."/>
            <person name="Simmons R."/>
            <person name="Seto K."/>
            <person name="Myers J."/>
            <person name="Bonds A."/>
            <person name="Quandt C.A."/>
            <person name="Barry K."/>
            <person name="Liu P."/>
            <person name="Grigoriev I."/>
            <person name="Longcore J.E."/>
            <person name="James T.Y."/>
        </authorList>
    </citation>
    <scope>NUCLEOTIDE SEQUENCE</scope>
    <source>
        <strain evidence="16">JEL0379</strain>
    </source>
</reference>
<dbReference type="InterPro" id="IPR000276">
    <property type="entry name" value="GPCR_Rhodpsn"/>
</dbReference>
<dbReference type="InterPro" id="IPR043129">
    <property type="entry name" value="ATPase_NBD"/>
</dbReference>
<dbReference type="FunFam" id="3.30.420.40:FF:000058">
    <property type="entry name" value="Putative actin-related protein 5"/>
    <property type="match status" value="1"/>
</dbReference>
<keyword evidence="11" id="KW-0206">Cytoskeleton</keyword>
<comment type="catalytic activity">
    <reaction evidence="12">
        <text>ATP + H2O = ADP + phosphate + H(+)</text>
        <dbReference type="Rhea" id="RHEA:13065"/>
        <dbReference type="ChEBI" id="CHEBI:15377"/>
        <dbReference type="ChEBI" id="CHEBI:15378"/>
        <dbReference type="ChEBI" id="CHEBI:30616"/>
        <dbReference type="ChEBI" id="CHEBI:43474"/>
        <dbReference type="ChEBI" id="CHEBI:456216"/>
    </reaction>
</comment>
<dbReference type="FunFam" id="3.30.420.40:FF:000131">
    <property type="entry name" value="Actin, alpha skeletal muscle"/>
    <property type="match status" value="1"/>
</dbReference>
<dbReference type="InterPro" id="IPR004001">
    <property type="entry name" value="Actin_CS"/>
</dbReference>
<evidence type="ECO:0000256" key="7">
    <source>
        <dbReference type="ARBA" id="ARBA00022741"/>
    </source>
</evidence>
<dbReference type="CDD" id="cd10224">
    <property type="entry name" value="ASKHA_NBD_actin"/>
    <property type="match status" value="1"/>
</dbReference>
<evidence type="ECO:0000256" key="10">
    <source>
        <dbReference type="ARBA" id="ARBA00023136"/>
    </source>
</evidence>
<dbReference type="PRINTS" id="PR00190">
    <property type="entry name" value="ACTIN"/>
</dbReference>
<keyword evidence="10 15" id="KW-0472">Membrane</keyword>
<comment type="function">
    <text evidence="1">Actins are highly conserved proteins that are involved in various types of cell motility and are ubiquitously expressed in all eukaryotic cells.</text>
</comment>
<protein>
    <submittedName>
        <fullName evidence="16">Centractin- actin- protein of the dynactin complex</fullName>
    </submittedName>
</protein>
<sequence>MIDEHAGQLYSGVSKELWLTIHLIALIVIFFSVCGSFYIIFSTCRAWRLRPLNTTAKLPMWISMTDCLFAFFHGSDHMVSLVRGTLTTGPACKVLGFGTVYAMNLPAFWVTTIAFYLFSIIVRSKYLSVGKGDWKMHLFCWGTPLVWGIIPLITDDYGQEPLWCGLPHRLFIFNGAVVLSAMVLSGYFYGHLTYFLWRHRQMLVSLRRNNNAGQRKFLSTGSSSAATPSGGGHYTIAEVNSHEQLGPRNVALSTEGAPPMPQMTSVPQPAVAQAARNGGGGGGGAVRPSTAQSAAPVSSAQASEKKLGQLVRHLPVFVVIYLLQWFPYLLYALLLLGGKEYVPLNIIVVTLTNAGGVANAFAYRRFMLVIDNGSGMCKAGFAGDDAPRAVFPSIVGRPRHQGVMVGMGQKDSYVGDEAQSKRGILTLKYPIEHGIVTNWDDMEKIWHHTFYNELRVAPEEHPVLLTEAPLNPKANREKMTQIMFETFNTPAFYVAIQAVLSLYASGRTTGIVLDSGDGVSHTVPIYEGYALPHAILRLDLAGRDLTDYLMKILTERGYSFTTTAEREIVRDIKEKLCYVALDFEQEMQTAAQSSALEKSYELPDGQVITIGNERFRAPEALFQPSFLGLEAAGIHETTYNSIMKCDVDIRKDLYGNIVLSGGTTMYPGIADRMQREITALAPSSMKIKIVAPPERKYSVWIGGSILASLSTFQQMWISKQEYDESGPSIVHRKCF</sequence>
<comment type="subcellular location">
    <subcellularLocation>
        <location evidence="2">Cytoplasm</location>
        <location evidence="2">Cytoskeleton</location>
    </subcellularLocation>
    <subcellularLocation>
        <location evidence="3">Membrane</location>
    </subcellularLocation>
</comment>
<evidence type="ECO:0000256" key="6">
    <source>
        <dbReference type="ARBA" id="ARBA00022692"/>
    </source>
</evidence>
<dbReference type="Gene3D" id="1.20.1070.10">
    <property type="entry name" value="Rhodopsin 7-helix transmembrane proteins"/>
    <property type="match status" value="1"/>
</dbReference>
<evidence type="ECO:0000256" key="4">
    <source>
        <dbReference type="ARBA" id="ARBA00006752"/>
    </source>
</evidence>
<feature type="transmembrane region" description="Helical" evidence="15">
    <location>
        <begin position="61"/>
        <end position="81"/>
    </location>
</feature>
<dbReference type="FunFam" id="3.90.640.10:FF:000047">
    <property type="entry name" value="Actin, alpha skeletal muscle"/>
    <property type="match status" value="1"/>
</dbReference>
<dbReference type="InterPro" id="IPR020902">
    <property type="entry name" value="Actin/actin-like_CS"/>
</dbReference>
<organism evidence="16 17">
    <name type="scientific">Geranomyces variabilis</name>
    <dbReference type="NCBI Taxonomy" id="109894"/>
    <lineage>
        <taxon>Eukaryota</taxon>
        <taxon>Fungi</taxon>
        <taxon>Fungi incertae sedis</taxon>
        <taxon>Chytridiomycota</taxon>
        <taxon>Chytridiomycota incertae sedis</taxon>
        <taxon>Chytridiomycetes</taxon>
        <taxon>Spizellomycetales</taxon>
        <taxon>Powellomycetaceae</taxon>
        <taxon>Geranomyces</taxon>
    </lineage>
</organism>
<feature type="compositionally biased region" description="Low complexity" evidence="14">
    <location>
        <begin position="288"/>
        <end position="297"/>
    </location>
</feature>
<dbReference type="PROSITE" id="PS00406">
    <property type="entry name" value="ACTINS_1"/>
    <property type="match status" value="1"/>
</dbReference>
<feature type="transmembrane region" description="Helical" evidence="15">
    <location>
        <begin position="314"/>
        <end position="336"/>
    </location>
</feature>
<keyword evidence="17" id="KW-1185">Reference proteome</keyword>
<feature type="transmembrane region" description="Helical" evidence="15">
    <location>
        <begin position="134"/>
        <end position="153"/>
    </location>
</feature>
<keyword evidence="7" id="KW-0547">Nucleotide-binding</keyword>
<keyword evidence="5" id="KW-0963">Cytoplasm</keyword>
<dbReference type="Proteomes" id="UP001212152">
    <property type="component" value="Unassembled WGS sequence"/>
</dbReference>
<dbReference type="SUPFAM" id="SSF81321">
    <property type="entry name" value="Family A G protein-coupled receptor-like"/>
    <property type="match status" value="1"/>
</dbReference>
<evidence type="ECO:0000256" key="9">
    <source>
        <dbReference type="ARBA" id="ARBA00022989"/>
    </source>
</evidence>
<proteinExistence type="inferred from homology"/>
<dbReference type="SMART" id="SM00268">
    <property type="entry name" value="ACTIN"/>
    <property type="match status" value="1"/>
</dbReference>
<dbReference type="GO" id="GO:0005856">
    <property type="term" value="C:cytoskeleton"/>
    <property type="evidence" value="ECO:0007669"/>
    <property type="project" value="UniProtKB-SubCell"/>
</dbReference>
<gene>
    <name evidence="16" type="primary">ARP1_1</name>
    <name evidence="16" type="ORF">HDU87_003413</name>
</gene>
<evidence type="ECO:0000256" key="11">
    <source>
        <dbReference type="ARBA" id="ARBA00023212"/>
    </source>
</evidence>
<comment type="caution">
    <text evidence="16">The sequence shown here is derived from an EMBL/GenBank/DDBJ whole genome shotgun (WGS) entry which is preliminary data.</text>
</comment>
<keyword evidence="6 15" id="KW-0812">Transmembrane</keyword>
<dbReference type="PROSITE" id="PS00432">
    <property type="entry name" value="ACTINS_2"/>
    <property type="match status" value="1"/>
</dbReference>
<dbReference type="GO" id="GO:0005524">
    <property type="term" value="F:ATP binding"/>
    <property type="evidence" value="ECO:0007669"/>
    <property type="project" value="UniProtKB-KW"/>
</dbReference>
<dbReference type="InterPro" id="IPR004000">
    <property type="entry name" value="Actin"/>
</dbReference>
<dbReference type="AlphaFoldDB" id="A0AAD5XSK3"/>
<evidence type="ECO:0000256" key="1">
    <source>
        <dbReference type="ARBA" id="ARBA00003520"/>
    </source>
</evidence>
<feature type="transmembrane region" description="Helical" evidence="15">
    <location>
        <begin position="101"/>
        <end position="122"/>
    </location>
</feature>
<evidence type="ECO:0000256" key="8">
    <source>
        <dbReference type="ARBA" id="ARBA00022840"/>
    </source>
</evidence>
<feature type="transmembrane region" description="Helical" evidence="15">
    <location>
        <begin position="17"/>
        <end position="41"/>
    </location>
</feature>
<dbReference type="PROSITE" id="PS01132">
    <property type="entry name" value="ACTINS_ACT_LIKE"/>
    <property type="match status" value="1"/>
</dbReference>
<dbReference type="PANTHER" id="PTHR11937">
    <property type="entry name" value="ACTIN"/>
    <property type="match status" value="1"/>
</dbReference>
<feature type="transmembrane region" description="Helical" evidence="15">
    <location>
        <begin position="173"/>
        <end position="197"/>
    </location>
</feature>
<dbReference type="EMBL" id="JADGJQ010000025">
    <property type="protein sequence ID" value="KAJ3178590.1"/>
    <property type="molecule type" value="Genomic_DNA"/>
</dbReference>
<dbReference type="GO" id="GO:0016020">
    <property type="term" value="C:membrane"/>
    <property type="evidence" value="ECO:0007669"/>
    <property type="project" value="UniProtKB-SubCell"/>
</dbReference>
<evidence type="ECO:0000256" key="2">
    <source>
        <dbReference type="ARBA" id="ARBA00004245"/>
    </source>
</evidence>
<keyword evidence="8" id="KW-0067">ATP-binding</keyword>
<dbReference type="Pfam" id="PF00001">
    <property type="entry name" value="7tm_1"/>
    <property type="match status" value="1"/>
</dbReference>
<dbReference type="SUPFAM" id="SSF53067">
    <property type="entry name" value="Actin-like ATPase domain"/>
    <property type="match status" value="2"/>
</dbReference>
<dbReference type="Pfam" id="PF00022">
    <property type="entry name" value="Actin"/>
    <property type="match status" value="1"/>
</dbReference>
<evidence type="ECO:0000256" key="3">
    <source>
        <dbReference type="ARBA" id="ARBA00004370"/>
    </source>
</evidence>
<evidence type="ECO:0000313" key="17">
    <source>
        <dbReference type="Proteomes" id="UP001212152"/>
    </source>
</evidence>
<dbReference type="Gene3D" id="3.30.420.40">
    <property type="match status" value="2"/>
</dbReference>
<evidence type="ECO:0000256" key="15">
    <source>
        <dbReference type="SAM" id="Phobius"/>
    </source>
</evidence>
<evidence type="ECO:0000256" key="14">
    <source>
        <dbReference type="SAM" id="MobiDB-lite"/>
    </source>
</evidence>
<name>A0AAD5XSK3_9FUNG</name>
<comment type="similarity">
    <text evidence="4 13">Belongs to the actin family.</text>
</comment>
<dbReference type="FunFam" id="3.30.420.40:FF:000291">
    <property type="entry name" value="Actin, alpha skeletal muscle"/>
    <property type="match status" value="1"/>
</dbReference>
<accession>A0AAD5XSK3</accession>
<evidence type="ECO:0000256" key="5">
    <source>
        <dbReference type="ARBA" id="ARBA00022490"/>
    </source>
</evidence>
<feature type="transmembrane region" description="Helical" evidence="15">
    <location>
        <begin position="342"/>
        <end position="362"/>
    </location>
</feature>
<evidence type="ECO:0000256" key="13">
    <source>
        <dbReference type="RuleBase" id="RU000487"/>
    </source>
</evidence>
<evidence type="ECO:0000256" key="12">
    <source>
        <dbReference type="ARBA" id="ARBA00049360"/>
    </source>
</evidence>
<keyword evidence="9 15" id="KW-1133">Transmembrane helix</keyword>